<organism evidence="2 3">
    <name type="scientific">Candidatus Acidulodesulfobacterium ferriphilum</name>
    <dbReference type="NCBI Taxonomy" id="2597223"/>
    <lineage>
        <taxon>Bacteria</taxon>
        <taxon>Deltaproteobacteria</taxon>
        <taxon>Candidatus Acidulodesulfobacterales</taxon>
        <taxon>Candidatus Acidulodesulfobacterium</taxon>
    </lineage>
</organism>
<dbReference type="AlphaFoldDB" id="A0A519B9Z5"/>
<protein>
    <submittedName>
        <fullName evidence="2">DUF1844 domain-containing protein</fullName>
    </submittedName>
</protein>
<comment type="caution">
    <text evidence="2">The sequence shown here is derived from an EMBL/GenBank/DDBJ whole genome shotgun (WGS) entry which is preliminary data.</text>
</comment>
<dbReference type="InterPro" id="IPR014995">
    <property type="entry name" value="DUF1844"/>
</dbReference>
<evidence type="ECO:0000256" key="1">
    <source>
        <dbReference type="SAM" id="MobiDB-lite"/>
    </source>
</evidence>
<evidence type="ECO:0000313" key="3">
    <source>
        <dbReference type="Proteomes" id="UP000320813"/>
    </source>
</evidence>
<feature type="compositionally biased region" description="Basic and acidic residues" evidence="1">
    <location>
        <begin position="1"/>
        <end position="34"/>
    </location>
</feature>
<accession>A0A519B9Z5</accession>
<gene>
    <name evidence="2" type="ORF">EVJ47_07645</name>
</gene>
<dbReference type="Proteomes" id="UP000320813">
    <property type="component" value="Unassembled WGS sequence"/>
</dbReference>
<dbReference type="EMBL" id="SGBD01000004">
    <property type="protein sequence ID" value="RZD14099.1"/>
    <property type="molecule type" value="Genomic_DNA"/>
</dbReference>
<reference evidence="2 3" key="1">
    <citation type="submission" date="2019-01" db="EMBL/GenBank/DDBJ databases">
        <title>Insights into ecological role of a new deltaproteobacterial order Candidatus Sinidesulfobacterales (Sva0485) by metagenomics and metatranscriptomics.</title>
        <authorList>
            <person name="Tan S."/>
            <person name="Liu J."/>
            <person name="Fang Y."/>
            <person name="Hedlund B.P."/>
            <person name="Lian Z.H."/>
            <person name="Huang L.Y."/>
            <person name="Li J.T."/>
            <person name="Huang L.N."/>
            <person name="Li W.J."/>
            <person name="Jiang H.C."/>
            <person name="Dong H.L."/>
            <person name="Shu W.S."/>
        </authorList>
    </citation>
    <scope>NUCLEOTIDE SEQUENCE [LARGE SCALE GENOMIC DNA]</scope>
    <source>
        <strain evidence="2">AP3</strain>
    </source>
</reference>
<name>A0A519B9Z5_9DELT</name>
<dbReference type="Pfam" id="PF08899">
    <property type="entry name" value="DUF1844"/>
    <property type="match status" value="1"/>
</dbReference>
<feature type="region of interest" description="Disordered" evidence="1">
    <location>
        <begin position="1"/>
        <end position="75"/>
    </location>
</feature>
<evidence type="ECO:0000313" key="2">
    <source>
        <dbReference type="EMBL" id="RZD14099.1"/>
    </source>
</evidence>
<sequence length="165" mass="18653">MEKNPTMFDDKKGVNPNEQQEKQFKFIDKRKFSEDFAEGGNNAPSDDKGINTADTNNPGINKMEDAANETSGNAVNMEEPSEMPAFEADFATFVYSLNTQALLFLGKIPNPMTGKYERDVNMAKYLIDTIDMLSKKTVGNLDENEKKLVENILYDLRMAYISEKK</sequence>
<proteinExistence type="predicted"/>